<proteinExistence type="inferred from homology"/>
<comment type="caution">
    <text evidence="8">The sequence shown here is derived from an EMBL/GenBank/DDBJ whole genome shotgun (WGS) entry which is preliminary data.</text>
</comment>
<keyword evidence="3" id="KW-0479">Metal-binding</keyword>
<keyword evidence="4" id="KW-0408">Iron</keyword>
<dbReference type="RefSeq" id="WP_170988817.1">
    <property type="nucleotide sequence ID" value="NZ_BFVJ01000537.1"/>
</dbReference>
<keyword evidence="5" id="KW-0411">Iron-sulfur</keyword>
<dbReference type="GO" id="GO:0046872">
    <property type="term" value="F:metal ion binding"/>
    <property type="evidence" value="ECO:0007669"/>
    <property type="project" value="UniProtKB-KW"/>
</dbReference>
<evidence type="ECO:0000313" key="9">
    <source>
        <dbReference type="Proteomes" id="UP000281340"/>
    </source>
</evidence>
<organism evidence="8 9">
    <name type="scientific">Escherichia coli</name>
    <dbReference type="NCBI Taxonomy" id="562"/>
    <lineage>
        <taxon>Bacteria</taxon>
        <taxon>Pseudomonadati</taxon>
        <taxon>Pseudomonadota</taxon>
        <taxon>Gammaproteobacteria</taxon>
        <taxon>Enterobacterales</taxon>
        <taxon>Enterobacteriaceae</taxon>
        <taxon>Escherichia</taxon>
    </lineage>
</organism>
<evidence type="ECO:0000259" key="7">
    <source>
        <dbReference type="Pfam" id="PF05681"/>
    </source>
</evidence>
<dbReference type="Proteomes" id="UP000281340">
    <property type="component" value="Unassembled WGS sequence"/>
</dbReference>
<name>A0A3L9I6Q1_ECOLX</name>
<evidence type="ECO:0000256" key="6">
    <source>
        <dbReference type="ARBA" id="ARBA00023239"/>
    </source>
</evidence>
<comment type="similarity">
    <text evidence="1">Belongs to the class-I fumarase family.</text>
</comment>
<dbReference type="AlphaFoldDB" id="A0A3L9I6Q1"/>
<evidence type="ECO:0000313" key="8">
    <source>
        <dbReference type="EMBL" id="RLY56072.1"/>
    </source>
</evidence>
<reference evidence="8 9" key="1">
    <citation type="submission" date="2018-10" db="EMBL/GenBank/DDBJ databases">
        <title>Comparison of Escherichia coli isolates recovered from retail chicken and from chicken fecal samples by antimicrobial susceptibility test and whole genome sequencing.</title>
        <authorList>
            <person name="Tang B."/>
            <person name="Ma Y."/>
            <person name="He X."/>
            <person name="Cao L."/>
            <person name="Xia X."/>
            <person name="Yang H."/>
        </authorList>
    </citation>
    <scope>NUCLEOTIDE SEQUENCE [LARGE SCALE GENOMIC DNA]</scope>
    <source>
        <strain evidence="8 9">CMJH98b</strain>
    </source>
</reference>
<evidence type="ECO:0000256" key="3">
    <source>
        <dbReference type="ARBA" id="ARBA00022723"/>
    </source>
</evidence>
<gene>
    <name evidence="8" type="ORF">EAI46_18085</name>
</gene>
<evidence type="ECO:0000256" key="5">
    <source>
        <dbReference type="ARBA" id="ARBA00023014"/>
    </source>
</evidence>
<feature type="domain" description="Fe-S hydro-lyase tartrate dehydratase alpha-type catalytic" evidence="7">
    <location>
        <begin position="51"/>
        <end position="122"/>
    </location>
</feature>
<dbReference type="GO" id="GO:0016829">
    <property type="term" value="F:lyase activity"/>
    <property type="evidence" value="ECO:0007669"/>
    <property type="project" value="UniProtKB-KW"/>
</dbReference>
<evidence type="ECO:0000256" key="1">
    <source>
        <dbReference type="ARBA" id="ARBA00008876"/>
    </source>
</evidence>
<feature type="non-terminal residue" evidence="8">
    <location>
        <position position="125"/>
    </location>
</feature>
<dbReference type="GO" id="GO:0051539">
    <property type="term" value="F:4 iron, 4 sulfur cluster binding"/>
    <property type="evidence" value="ECO:0007669"/>
    <property type="project" value="UniProtKB-KW"/>
</dbReference>
<accession>A0A3L9I6Q1</accession>
<dbReference type="PANTHER" id="PTHR30389">
    <property type="entry name" value="FUMARATE HYDRATASE-RELATED"/>
    <property type="match status" value="1"/>
</dbReference>
<keyword evidence="6" id="KW-0456">Lyase</keyword>
<dbReference type="Pfam" id="PF05681">
    <property type="entry name" value="Fumerase"/>
    <property type="match status" value="1"/>
</dbReference>
<dbReference type="InterPro" id="IPR004646">
    <property type="entry name" value="Fe-S_hydro-lyase_TtdA-typ_cat"/>
</dbReference>
<evidence type="ECO:0000256" key="2">
    <source>
        <dbReference type="ARBA" id="ARBA00022485"/>
    </source>
</evidence>
<protein>
    <submittedName>
        <fullName evidence="8">Fumarate hydratase</fullName>
    </submittedName>
</protein>
<dbReference type="EMBL" id="RDDM01000156">
    <property type="protein sequence ID" value="RLY56072.1"/>
    <property type="molecule type" value="Genomic_DNA"/>
</dbReference>
<dbReference type="InterPro" id="IPR051208">
    <property type="entry name" value="Class-I_Fumarase/Tartrate_DH"/>
</dbReference>
<evidence type="ECO:0000256" key="4">
    <source>
        <dbReference type="ARBA" id="ARBA00023004"/>
    </source>
</evidence>
<sequence length="125" mass="13947">MSNKPFHYQAPFPLKKDDTEYYLLTSEHVSVSEFEGQEILKVAPEALTLLARQAFHDASFMLRPAHQQQVADILRDPEASENDKYVALQFLRNSDIAAKGVLPTCQDTGTAIIVGKKGQRVWTGG</sequence>
<keyword evidence="2" id="KW-0004">4Fe-4S</keyword>
<dbReference type="PANTHER" id="PTHR30389:SF0">
    <property type="entry name" value="FUMARATE HYDRATASE CLASS I, AEROBIC"/>
    <property type="match status" value="1"/>
</dbReference>